<dbReference type="SUPFAM" id="SSF51445">
    <property type="entry name" value="(Trans)glycosidases"/>
    <property type="match status" value="1"/>
</dbReference>
<feature type="region of interest" description="Disordered" evidence="14">
    <location>
        <begin position="2354"/>
        <end position="2491"/>
    </location>
</feature>
<protein>
    <recommendedName>
        <fullName evidence="4">mannan endo-1,4-beta-mannosidase</fullName>
        <ecNumber evidence="4">3.2.1.78</ecNumber>
    </recommendedName>
</protein>
<dbReference type="InterPro" id="IPR000742">
    <property type="entry name" value="EGF"/>
</dbReference>
<dbReference type="PROSITE" id="PS01187">
    <property type="entry name" value="EGF_CA"/>
    <property type="match status" value="1"/>
</dbReference>
<dbReference type="EC" id="3.2.1.78" evidence="4"/>
<dbReference type="Pfam" id="PF07645">
    <property type="entry name" value="EGF_CA"/>
    <property type="match status" value="1"/>
</dbReference>
<dbReference type="CDD" id="cd01100">
    <property type="entry name" value="APPLE_Factor_XI_like"/>
    <property type="match status" value="1"/>
</dbReference>
<feature type="compositionally biased region" description="Low complexity" evidence="14">
    <location>
        <begin position="1890"/>
        <end position="1901"/>
    </location>
</feature>
<keyword evidence="13" id="KW-0175">Coiled coil</keyword>
<feature type="compositionally biased region" description="Gly residues" evidence="14">
    <location>
        <begin position="472"/>
        <end position="491"/>
    </location>
</feature>
<evidence type="ECO:0000256" key="11">
    <source>
        <dbReference type="ARBA" id="ARBA00023295"/>
    </source>
</evidence>
<reference evidence="17 18" key="1">
    <citation type="journal article" date="2018" name="Plant J.">
        <title>Genome sequences of Chlorella sorokiniana UTEX 1602 and Micractinium conductrix SAG 241.80: implications to maltose excretion by a green alga.</title>
        <authorList>
            <person name="Arriola M.B."/>
            <person name="Velmurugan N."/>
            <person name="Zhang Y."/>
            <person name="Plunkett M.H."/>
            <person name="Hondzo H."/>
            <person name="Barney B.M."/>
        </authorList>
    </citation>
    <scope>NUCLEOTIDE SEQUENCE [LARGE SCALE GENOMIC DNA]</scope>
    <source>
        <strain evidence="17 18">SAG 241.80</strain>
    </source>
</reference>
<dbReference type="InterPro" id="IPR001547">
    <property type="entry name" value="Glyco_hydro_5"/>
</dbReference>
<dbReference type="InterPro" id="IPR001881">
    <property type="entry name" value="EGF-like_Ca-bd_dom"/>
</dbReference>
<evidence type="ECO:0000256" key="13">
    <source>
        <dbReference type="SAM" id="Coils"/>
    </source>
</evidence>
<gene>
    <name evidence="17" type="ORF">C2E20_8514</name>
</gene>
<feature type="compositionally biased region" description="Low complexity" evidence="14">
    <location>
        <begin position="2361"/>
        <end position="2374"/>
    </location>
</feature>
<keyword evidence="9" id="KW-0378">Hydrolase</keyword>
<dbReference type="SUPFAM" id="SSF57196">
    <property type="entry name" value="EGF/Laminin"/>
    <property type="match status" value="1"/>
</dbReference>
<comment type="similarity">
    <text evidence="3">Belongs to the glycosyl hydrolase 5 (cellulase A) family.</text>
</comment>
<evidence type="ECO:0000256" key="2">
    <source>
        <dbReference type="ARBA" id="ARBA00004613"/>
    </source>
</evidence>
<evidence type="ECO:0000256" key="9">
    <source>
        <dbReference type="ARBA" id="ARBA00022801"/>
    </source>
</evidence>
<feature type="compositionally biased region" description="Acidic residues" evidence="14">
    <location>
        <begin position="2207"/>
        <end position="2219"/>
    </location>
</feature>
<keyword evidence="5" id="KW-0964">Secreted</keyword>
<dbReference type="InterPro" id="IPR000177">
    <property type="entry name" value="Apple"/>
</dbReference>
<feature type="compositionally biased region" description="Low complexity" evidence="14">
    <location>
        <begin position="1931"/>
        <end position="1941"/>
    </location>
</feature>
<keyword evidence="7 15" id="KW-0732">Signal</keyword>
<dbReference type="Gene3D" id="3.90.1410.10">
    <property type="entry name" value="set domain protein methyltransferase, domain 1"/>
    <property type="match status" value="1"/>
</dbReference>
<feature type="region of interest" description="Disordered" evidence="14">
    <location>
        <begin position="468"/>
        <end position="498"/>
    </location>
</feature>
<dbReference type="InterPro" id="IPR046341">
    <property type="entry name" value="SET_dom_sf"/>
</dbReference>
<evidence type="ECO:0000313" key="18">
    <source>
        <dbReference type="Proteomes" id="UP000239649"/>
    </source>
</evidence>
<comment type="caution">
    <text evidence="12">Lacks conserved residue(s) required for the propagation of feature annotation.</text>
</comment>
<feature type="compositionally biased region" description="Low complexity" evidence="14">
    <location>
        <begin position="2196"/>
        <end position="2206"/>
    </location>
</feature>
<feature type="compositionally biased region" description="Low complexity" evidence="14">
    <location>
        <begin position="1977"/>
        <end position="2025"/>
    </location>
</feature>
<dbReference type="GO" id="GO:0005576">
    <property type="term" value="C:extracellular region"/>
    <property type="evidence" value="ECO:0007669"/>
    <property type="project" value="UniProtKB-SubCell"/>
</dbReference>
<dbReference type="InterPro" id="IPR045053">
    <property type="entry name" value="MAN-like"/>
</dbReference>
<feature type="region of interest" description="Disordered" evidence="14">
    <location>
        <begin position="419"/>
        <end position="440"/>
    </location>
</feature>
<evidence type="ECO:0000256" key="7">
    <source>
        <dbReference type="ARBA" id="ARBA00022729"/>
    </source>
</evidence>
<dbReference type="SMART" id="SM00181">
    <property type="entry name" value="EGF"/>
    <property type="match status" value="1"/>
</dbReference>
<dbReference type="GO" id="GO:0005509">
    <property type="term" value="F:calcium ion binding"/>
    <property type="evidence" value="ECO:0007669"/>
    <property type="project" value="InterPro"/>
</dbReference>
<dbReference type="PROSITE" id="PS00010">
    <property type="entry name" value="ASX_HYDROXYL"/>
    <property type="match status" value="1"/>
</dbReference>
<feature type="compositionally biased region" description="Acidic residues" evidence="14">
    <location>
        <begin position="1942"/>
        <end position="1954"/>
    </location>
</feature>
<feature type="compositionally biased region" description="Low complexity" evidence="14">
    <location>
        <begin position="1959"/>
        <end position="1968"/>
    </location>
</feature>
<dbReference type="PROSITE" id="PS50026">
    <property type="entry name" value="EGF_3"/>
    <property type="match status" value="1"/>
</dbReference>
<feature type="compositionally biased region" description="Low complexity" evidence="14">
    <location>
        <begin position="2052"/>
        <end position="2061"/>
    </location>
</feature>
<dbReference type="EMBL" id="LHPF02000046">
    <property type="protein sequence ID" value="PSC67845.1"/>
    <property type="molecule type" value="Genomic_DNA"/>
</dbReference>
<name>A0A2P6V183_9CHLO</name>
<dbReference type="PANTHER" id="PTHR31451">
    <property type="match status" value="1"/>
</dbReference>
<feature type="compositionally biased region" description="Acidic residues" evidence="14">
    <location>
        <begin position="2036"/>
        <end position="2045"/>
    </location>
</feature>
<evidence type="ECO:0000313" key="17">
    <source>
        <dbReference type="EMBL" id="PSC67845.1"/>
    </source>
</evidence>
<keyword evidence="11" id="KW-0326">Glycosidase</keyword>
<dbReference type="GO" id="GO:0016985">
    <property type="term" value="F:mannan endo-1,4-beta-mannosidase activity"/>
    <property type="evidence" value="ECO:0007669"/>
    <property type="project" value="UniProtKB-EC"/>
</dbReference>
<dbReference type="Pfam" id="PF00024">
    <property type="entry name" value="PAN_1"/>
    <property type="match status" value="1"/>
</dbReference>
<dbReference type="Proteomes" id="UP000239649">
    <property type="component" value="Unassembled WGS sequence"/>
</dbReference>
<evidence type="ECO:0000256" key="10">
    <source>
        <dbReference type="ARBA" id="ARBA00023157"/>
    </source>
</evidence>
<feature type="compositionally biased region" description="Low complexity" evidence="14">
    <location>
        <begin position="2317"/>
        <end position="2331"/>
    </location>
</feature>
<dbReference type="InterPro" id="IPR000152">
    <property type="entry name" value="EGF-type_Asp/Asn_hydroxyl_site"/>
</dbReference>
<dbReference type="InterPro" id="IPR003609">
    <property type="entry name" value="Pan_app"/>
</dbReference>
<organism evidence="17 18">
    <name type="scientific">Micractinium conductrix</name>
    <dbReference type="NCBI Taxonomy" id="554055"/>
    <lineage>
        <taxon>Eukaryota</taxon>
        <taxon>Viridiplantae</taxon>
        <taxon>Chlorophyta</taxon>
        <taxon>core chlorophytes</taxon>
        <taxon>Trebouxiophyceae</taxon>
        <taxon>Chlorellales</taxon>
        <taxon>Chlorellaceae</taxon>
        <taxon>Chlorella clade</taxon>
        <taxon>Micractinium</taxon>
    </lineage>
</organism>
<dbReference type="OrthoDB" id="406631at2759"/>
<dbReference type="InterPro" id="IPR017853">
    <property type="entry name" value="GH"/>
</dbReference>
<feature type="compositionally biased region" description="Low complexity" evidence="14">
    <location>
        <begin position="1786"/>
        <end position="1800"/>
    </location>
</feature>
<keyword evidence="18" id="KW-1185">Reference proteome</keyword>
<dbReference type="Pfam" id="PF26410">
    <property type="entry name" value="GH5_mannosidase"/>
    <property type="match status" value="1"/>
</dbReference>
<dbReference type="PANTHER" id="PTHR31451:SF39">
    <property type="entry name" value="MANNAN ENDO-1,4-BETA-MANNOSIDASE 1"/>
    <property type="match status" value="1"/>
</dbReference>
<dbReference type="CDD" id="cd10527">
    <property type="entry name" value="SET_LSMT"/>
    <property type="match status" value="1"/>
</dbReference>
<dbReference type="Gene3D" id="2.10.25.10">
    <property type="entry name" value="Laminin"/>
    <property type="match status" value="1"/>
</dbReference>
<evidence type="ECO:0000256" key="15">
    <source>
        <dbReference type="SAM" id="SignalP"/>
    </source>
</evidence>
<evidence type="ECO:0000256" key="3">
    <source>
        <dbReference type="ARBA" id="ARBA00005641"/>
    </source>
</evidence>
<evidence type="ECO:0000256" key="12">
    <source>
        <dbReference type="PROSITE-ProRule" id="PRU00076"/>
    </source>
</evidence>
<feature type="compositionally biased region" description="Low complexity" evidence="14">
    <location>
        <begin position="1599"/>
        <end position="1654"/>
    </location>
</feature>
<feature type="coiled-coil region" evidence="13">
    <location>
        <begin position="2610"/>
        <end position="2637"/>
    </location>
</feature>
<keyword evidence="10" id="KW-1015">Disulfide bond</keyword>
<sequence>MWRVGAVCAASGLALPLVLSAQEQARCQQQQAPHNNSAAAAATAASERELAAFADWLRRQGADVDAITFKQSDKDQGRYGVYAGEGVQQRGRRGWLGSLAGLGGWGSGTPVPVAAFPLSGTLTAATLAQHPQQGPVMRELLQLGLLEERTAVILHLAVERQRLRQQRAAGGGGGGEGGGMLPWLALLPDSFSTTLYFSELDLQWLRGTTLHKATRLRQKALQEAWKRLAPAAAQLAAQSGVAQAPSFEDFAWANSVFWSRAIAFPGPAADGRGVEMQEGIVPGLDFCNHASPSPCYWTVAAAAALKQPKQPGPGKGGAGASPNAVSLVCPRRALPQPGQEVSIDYGGKSNEELMFLYGFALRDNPAEVLTLMCPLPPPAEWDEGLRARLALLTARGLRPQLHLPSADLLAPSDGAATKRGKAAKAAPAAGGAAGGGTSDADLPEGVLRTLEVFVLSPAEVAAELEAAASDGGAPGSGGGSGGAPGGGGRGSGVSEEDASGQRMAVLTTLVRLLEVKVLEQEGQEGTGPLEGDELLARAGDALFSRNQRHALLYRMGQKALARAYLAHAKRLLQREMAHLARLQSEAWNQWEAVEAASGALELFGASLPPDTTGPQLLRQQLDRAVANGFSVVRAWVSPVTAQYALQTSPGQYNEAVFRGLDYLLDQAPYKAHVRAVLTRVSALSGRRYSDDPTIFAWELINEPRCFRCGDALQNWIAEMARYVKSLDSNHLLTVGEEGFYPAGVPQAAANPSGADSWATEEGQDFVADHSSPDIDFMAIHLWPNNWQNAQAGGPLKGGMFWTWYAPGQKAPAEERNGAGGLFGVFETDQETWPSIQRFASDMRRLGGASVPGCSSAVRSFTRAPAVPALPDCASTAVGGKPGTGREGPGCDLDVNECVRGTAGCAGNASCVNSPGGFTCACFPGYTGNGATGCTPDEGALAAVRARYATEGVGKLACQEGKDLPYPAGAPGYLDDAIGALQRLRAAGQGAFGSRTAVSPLACMLACDAAPGCDSFSYNAVQRACFLKRGASRATCRAPAVMCVSARGQAYSCGSWQTYYQNVTGGGGAAASDDGSAELVLPPAAQQASVKLDVLVKAGSASELEAALERVLNAEDKLELSETGLRALAKELDGLQASSSAGGLANVRLAGLLVKATTDGEDLSDAQRRVLLEPRYPAALSGLLLGAAAALRGGAQPAEEHVEAMDVLAHALGDVAEMQGGGDGAQQRGKDMFGAQALPALLAVLLAPDAGAALLPAKRSASAGLLEFLLNSKANCEVLAGQADSAGPLFGELLANCGDVGVQVDLLEALYRLARANALRDEHSAALRPDLRASLEALIARKGGRGVDLSGELRRLLVPYNRGLGAEATVFSVQARSLAINGIEGIAGPGKWVDFGLAAMTVPLSLPEEEEEEEGPPELAIFPYSDVTRIQSAPGTTSGYDKVTVSLRHLPAVLGEFSDKFQGKGTLVMQFARGELSGLGGHAPRVAAAMRAAGMSFIGDGAQSGGLPGGPSQRGRKVSAGITVYEPKPQATGSSGRAPLPLSRSGVRPNGPSPAGSNQTGQTGGQARAATSQQLSGKRPLSLLRRASSPVPLPGVGPRQQQQEQRQQQQAQVLPKPAANDAPAGEEPPAAAAPAEEAAPPEAAAAGAPAAAAAGSLRQGRSERAAPTGGTRTTQTAAQAGQLGEGEVNSPAAAAAEAPSEEVAASAEEVGATDGGALAGKSQRVDATAEQVEDWSSDDGKQQVQAAPAGKGQAKAVPAAAPAGKAQQKQDSPAAAAKARALERQMKQQQAQEKAAAAAKPGAGGKKKAGLAAMGRKGAGGKAAAKREQARGPNVKGPSPDDPIVTGPTLTQPAGPQPSPSPSWMAEGEKGEHALQLSEGEEEEEEEPAGKRQQQKQQKQQRAAVGAGESESESELRHDHASRQPLFKKQKQAAAAGKAAAQQEEEEEGEEGSEEEASKGEAAAAQQKRQPARKKAAPGKAAPAGRKKQGPLAAMAAGRKAAGGAAKQGAPAGGRPQRAAAAAAGAKASKQLRSGAEEEEGSEEEGAAQPPRQKAALAQQQVKKTKGGKAGAAGAGKAAAVDEFDFVEEAGAGKGKNPAAARAKRAAQAKAGTGATRGKQLRSPLGRMRAAKRPLQSEAAGEEEAEEREACTERRARLAVAEAAAAAADAHLAAEEEPVELAESELPYEPSPPASEGLAPAFAGAGVAEEEEEGEEEEGLEERSSTVNAEDVMEAGEGEEEGLPAGAYRSEGTRRLAGWTHFRPAEAEVPDMLVEEEELRPITKRFKFTELKGRVAGQTAGGTTGRRSRDELKAAAATGRKGPTPLLGLTGLKQPGARLTTTLSQEGLAPVGAAARGTVSKAKALQAAQHKALAAAPPPPPAAAAAARPTAGKRSLEALGQLGSTGKQKRARGGDAGVAAAAAAAGAGGRPTAGGGWRGARKEPAALDASLEPSEPGDEPQPLSIHHLLQAAQRRQAHGTPAEESDSDEEGDDIAALQAALVEVVRRRKANTQRKQVEMVQALEQEAKEAVAAQEKELAAAQQKLAASVGQRFAGLEKQLDAKMREIDGAAMAFQQQLNTLWEEYRLMYDRVASAATEAEEAAVKQRAAAARNLAKLRESLKARAADVSQRIERSSRKAGKMPELAQVLLPFLD</sequence>
<proteinExistence type="inferred from homology"/>
<feature type="region of interest" description="Disordered" evidence="14">
    <location>
        <begin position="2295"/>
        <end position="2331"/>
    </location>
</feature>
<evidence type="ECO:0000256" key="14">
    <source>
        <dbReference type="SAM" id="MobiDB-lite"/>
    </source>
</evidence>
<evidence type="ECO:0000256" key="6">
    <source>
        <dbReference type="ARBA" id="ARBA00022536"/>
    </source>
</evidence>
<feature type="compositionally biased region" description="Low complexity" evidence="14">
    <location>
        <begin position="1664"/>
        <end position="1711"/>
    </location>
</feature>
<keyword evidence="8" id="KW-0677">Repeat</keyword>
<feature type="compositionally biased region" description="Acidic residues" evidence="14">
    <location>
        <begin position="2482"/>
        <end position="2491"/>
    </location>
</feature>
<dbReference type="FunFam" id="2.10.25.10:FF:000038">
    <property type="entry name" value="Fibrillin 2"/>
    <property type="match status" value="1"/>
</dbReference>
<dbReference type="SUPFAM" id="SSF82199">
    <property type="entry name" value="SET domain"/>
    <property type="match status" value="1"/>
</dbReference>
<feature type="chain" id="PRO_5015115011" description="mannan endo-1,4-beta-mannosidase" evidence="15">
    <location>
        <begin position="21"/>
        <end position="2653"/>
    </location>
</feature>
<dbReference type="InterPro" id="IPR018097">
    <property type="entry name" value="EGF_Ca-bd_CS"/>
</dbReference>
<dbReference type="Gene3D" id="3.20.20.80">
    <property type="entry name" value="Glycosidases"/>
    <property type="match status" value="2"/>
</dbReference>
<evidence type="ECO:0000256" key="8">
    <source>
        <dbReference type="ARBA" id="ARBA00022737"/>
    </source>
</evidence>
<evidence type="ECO:0000256" key="5">
    <source>
        <dbReference type="ARBA" id="ARBA00022525"/>
    </source>
</evidence>
<feature type="compositionally biased region" description="Low complexity" evidence="14">
    <location>
        <begin position="2157"/>
        <end position="2170"/>
    </location>
</feature>
<dbReference type="GO" id="GO:0006508">
    <property type="term" value="P:proteolysis"/>
    <property type="evidence" value="ECO:0007669"/>
    <property type="project" value="InterPro"/>
</dbReference>
<keyword evidence="6 12" id="KW-0245">EGF-like domain</keyword>
<comment type="caution">
    <text evidence="17">The sequence shown here is derived from an EMBL/GenBank/DDBJ whole genome shotgun (WGS) entry which is preliminary data.</text>
</comment>
<feature type="region of interest" description="Disordered" evidence="14">
    <location>
        <begin position="2091"/>
        <end position="2248"/>
    </location>
</feature>
<feature type="compositionally biased region" description="Acidic residues" evidence="14">
    <location>
        <begin position="2230"/>
        <end position="2241"/>
    </location>
</feature>
<accession>A0A2P6V183</accession>
<feature type="domain" description="EGF-like" evidence="16">
    <location>
        <begin position="893"/>
        <end position="934"/>
    </location>
</feature>
<feature type="compositionally biased region" description="Low complexity" evidence="14">
    <location>
        <begin position="1741"/>
        <end position="1778"/>
    </location>
</feature>
<dbReference type="PROSITE" id="PS01186">
    <property type="entry name" value="EGF_2"/>
    <property type="match status" value="1"/>
</dbReference>
<evidence type="ECO:0000256" key="1">
    <source>
        <dbReference type="ARBA" id="ARBA00001678"/>
    </source>
</evidence>
<feature type="compositionally biased region" description="Gly residues" evidence="14">
    <location>
        <begin position="2425"/>
        <end position="2437"/>
    </location>
</feature>
<dbReference type="InterPro" id="IPR049883">
    <property type="entry name" value="NOTCH1_EGF-like"/>
</dbReference>
<evidence type="ECO:0000259" key="16">
    <source>
        <dbReference type="PROSITE" id="PS50026"/>
    </source>
</evidence>
<feature type="signal peptide" evidence="15">
    <location>
        <begin position="1"/>
        <end position="20"/>
    </location>
</feature>
<comment type="subcellular location">
    <subcellularLocation>
        <location evidence="2">Secreted</location>
    </subcellularLocation>
</comment>
<dbReference type="CDD" id="cd00054">
    <property type="entry name" value="EGF_CA"/>
    <property type="match status" value="1"/>
</dbReference>
<comment type="catalytic activity">
    <reaction evidence="1">
        <text>Random hydrolysis of (1-&gt;4)-beta-D-mannosidic linkages in mannans, galactomannans and glucomannans.</text>
        <dbReference type="EC" id="3.2.1.78"/>
    </reaction>
</comment>
<feature type="region of interest" description="Disordered" evidence="14">
    <location>
        <begin position="1525"/>
        <end position="2077"/>
    </location>
</feature>
<dbReference type="SMART" id="SM00179">
    <property type="entry name" value="EGF_CA"/>
    <property type="match status" value="1"/>
</dbReference>
<dbReference type="STRING" id="554055.A0A2P6V183"/>
<dbReference type="Gene3D" id="3.50.4.10">
    <property type="entry name" value="Hepatocyte Growth Factor"/>
    <property type="match status" value="1"/>
</dbReference>
<evidence type="ECO:0000256" key="4">
    <source>
        <dbReference type="ARBA" id="ARBA00012706"/>
    </source>
</evidence>
<feature type="compositionally biased region" description="Low complexity" evidence="14">
    <location>
        <begin position="2107"/>
        <end position="2117"/>
    </location>
</feature>
<feature type="coiled-coil region" evidence="13">
    <location>
        <begin position="2516"/>
        <end position="2550"/>
    </location>
</feature>